<dbReference type="AlphaFoldDB" id="A0A1C3XIS9"/>
<dbReference type="EMBL" id="FMAF01000046">
    <property type="protein sequence ID" value="SCB52178.1"/>
    <property type="molecule type" value="Genomic_DNA"/>
</dbReference>
<evidence type="ECO:0008006" key="3">
    <source>
        <dbReference type="Google" id="ProtNLM"/>
    </source>
</evidence>
<dbReference type="RefSeq" id="WP_141694168.1">
    <property type="nucleotide sequence ID" value="NZ_FMAF01000046.1"/>
</dbReference>
<proteinExistence type="predicted"/>
<dbReference type="OrthoDB" id="8410522at2"/>
<dbReference type="Proteomes" id="UP000199205">
    <property type="component" value="Unassembled WGS sequence"/>
</dbReference>
<accession>A0A1C3XIS9</accession>
<reference evidence="1 2" key="1">
    <citation type="submission" date="2016-08" db="EMBL/GenBank/DDBJ databases">
        <authorList>
            <person name="Seilhamer J.J."/>
        </authorList>
    </citation>
    <scope>NUCLEOTIDE SEQUENCE [LARGE SCALE GENOMIC DNA]</scope>
    <source>
        <strain evidence="1 2">P1-7</strain>
    </source>
</reference>
<evidence type="ECO:0000313" key="1">
    <source>
        <dbReference type="EMBL" id="SCB52178.1"/>
    </source>
</evidence>
<protein>
    <recommendedName>
        <fullName evidence="3">Lipoprotein</fullName>
    </recommendedName>
</protein>
<name>A0A1C3XIS9_9HYPH</name>
<gene>
    <name evidence="1" type="ORF">GA0061101_14637</name>
</gene>
<organism evidence="1 2">
    <name type="scientific">Rhizobium lusitanum</name>
    <dbReference type="NCBI Taxonomy" id="293958"/>
    <lineage>
        <taxon>Bacteria</taxon>
        <taxon>Pseudomonadati</taxon>
        <taxon>Pseudomonadota</taxon>
        <taxon>Alphaproteobacteria</taxon>
        <taxon>Hyphomicrobiales</taxon>
        <taxon>Rhizobiaceae</taxon>
        <taxon>Rhizobium/Agrobacterium group</taxon>
        <taxon>Rhizobium</taxon>
    </lineage>
</organism>
<evidence type="ECO:0000313" key="2">
    <source>
        <dbReference type="Proteomes" id="UP000199205"/>
    </source>
</evidence>
<dbReference type="PROSITE" id="PS51257">
    <property type="entry name" value="PROKAR_LIPOPROTEIN"/>
    <property type="match status" value="1"/>
</dbReference>
<sequence>MKKSISILACVILASCHSLRPTPEAPPSIVRPLTPEETSAVQNGFQKSLSLKQVAVNSGRARSSSGGATYACGTANLGKDSPNAPYIGTLVQSQFGGQNVTIFNLMAYGQTDELAAQVRDRCKANGIDT</sequence>